<dbReference type="PANTHER" id="PTHR43369:SF2">
    <property type="entry name" value="PHOSPHORIBOSYLGLYCINAMIDE FORMYLTRANSFERASE"/>
    <property type="match status" value="1"/>
</dbReference>
<organism evidence="6">
    <name type="scientific">Rhodosorus marinus</name>
    <dbReference type="NCBI Taxonomy" id="101924"/>
    <lineage>
        <taxon>Eukaryota</taxon>
        <taxon>Rhodophyta</taxon>
        <taxon>Stylonematophyceae</taxon>
        <taxon>Stylonematales</taxon>
        <taxon>Stylonemataceae</taxon>
        <taxon>Rhodosorus</taxon>
    </lineage>
</organism>
<dbReference type="InterPro" id="IPR002376">
    <property type="entry name" value="Formyl_transf_N"/>
</dbReference>
<dbReference type="EMBL" id="HBHW01002565">
    <property type="protein sequence ID" value="CAE0034096.1"/>
    <property type="molecule type" value="Transcribed_RNA"/>
</dbReference>
<reference evidence="6" key="1">
    <citation type="submission" date="2021-01" db="EMBL/GenBank/DDBJ databases">
        <authorList>
            <person name="Corre E."/>
            <person name="Pelletier E."/>
            <person name="Niang G."/>
            <person name="Scheremetjew M."/>
            <person name="Finn R."/>
            <person name="Kale V."/>
            <person name="Holt S."/>
            <person name="Cochrane G."/>
            <person name="Meng A."/>
            <person name="Brown T."/>
            <person name="Cohen L."/>
        </authorList>
    </citation>
    <scope>NUCLEOTIDE SEQUENCE</scope>
    <source>
        <strain evidence="6">CCMP 769</strain>
    </source>
</reference>
<dbReference type="InterPro" id="IPR004607">
    <property type="entry name" value="GART"/>
</dbReference>
<dbReference type="HAMAP" id="MF_01930">
    <property type="entry name" value="PurN"/>
    <property type="match status" value="1"/>
</dbReference>
<keyword evidence="3" id="KW-0808">Transferase</keyword>
<gene>
    <name evidence="6" type="ORF">RMAR00112_LOCUS2040</name>
</gene>
<keyword evidence="4" id="KW-0658">Purine biosynthesis</keyword>
<accession>A0A7S2ZBP6</accession>
<dbReference type="NCBIfam" id="TIGR00639">
    <property type="entry name" value="PurN"/>
    <property type="match status" value="1"/>
</dbReference>
<dbReference type="Pfam" id="PF00551">
    <property type="entry name" value="Formyl_trans_N"/>
    <property type="match status" value="1"/>
</dbReference>
<protein>
    <recommendedName>
        <fullName evidence="2">phosphoribosylglycinamide formyltransferase 1</fullName>
        <ecNumber evidence="2">2.1.2.2</ecNumber>
    </recommendedName>
</protein>
<name>A0A7S2ZBP6_9RHOD</name>
<dbReference type="GO" id="GO:0004644">
    <property type="term" value="F:phosphoribosylglycinamide formyltransferase activity"/>
    <property type="evidence" value="ECO:0007669"/>
    <property type="project" value="UniProtKB-EC"/>
</dbReference>
<evidence type="ECO:0000256" key="1">
    <source>
        <dbReference type="ARBA" id="ARBA00005054"/>
    </source>
</evidence>
<evidence type="ECO:0000259" key="5">
    <source>
        <dbReference type="Pfam" id="PF00551"/>
    </source>
</evidence>
<dbReference type="GO" id="GO:0006189">
    <property type="term" value="P:'de novo' IMP biosynthetic process"/>
    <property type="evidence" value="ECO:0007669"/>
    <property type="project" value="InterPro"/>
</dbReference>
<feature type="domain" description="Formyl transferase N-terminal" evidence="5">
    <location>
        <begin position="59"/>
        <end position="243"/>
    </location>
</feature>
<evidence type="ECO:0000313" key="6">
    <source>
        <dbReference type="EMBL" id="CAE0034096.1"/>
    </source>
</evidence>
<dbReference type="AlphaFoldDB" id="A0A7S2ZBP6"/>
<comment type="pathway">
    <text evidence="1">Purine metabolism; IMP biosynthesis via de novo pathway; N(2)-formyl-N(1)-(5-phospho-D-ribosyl)glycinamide from N(1)-(5-phospho-D-ribosyl)glycinamide (10-formyl THF route): step 1/1.</text>
</comment>
<sequence>MGKAMSIHHRLNLFFGMRSRSVRRGMDSTAFVSSCGNGGTGRQRAAVQRRRPRATRMDMDIAVLLSGGGRSLENILRKIESGDLADVNVKCVLASKKTAGGLGKAESRGIPTRVLAPKDFDTTEEFSDAITSSLDEFGVDLVVLAGWMHFYRIPDRYLGKVVNIHPSLIPAFCGKGYYGERVHRAVLDFGAKITGCTVHFADNEYDHGPIILQRSVPVEEDDDDESLAARVFESEKLALPDALRLLAEDRVIIDGRRVKICPLQTPR</sequence>
<dbReference type="InterPro" id="IPR036477">
    <property type="entry name" value="Formyl_transf_N_sf"/>
</dbReference>
<dbReference type="Gene3D" id="3.40.50.170">
    <property type="entry name" value="Formyl transferase, N-terminal domain"/>
    <property type="match status" value="1"/>
</dbReference>
<dbReference type="PANTHER" id="PTHR43369">
    <property type="entry name" value="PHOSPHORIBOSYLGLYCINAMIDE FORMYLTRANSFERASE"/>
    <property type="match status" value="1"/>
</dbReference>
<evidence type="ECO:0000256" key="4">
    <source>
        <dbReference type="ARBA" id="ARBA00022755"/>
    </source>
</evidence>
<dbReference type="GO" id="GO:0005829">
    <property type="term" value="C:cytosol"/>
    <property type="evidence" value="ECO:0007669"/>
    <property type="project" value="TreeGrafter"/>
</dbReference>
<dbReference type="SUPFAM" id="SSF53328">
    <property type="entry name" value="Formyltransferase"/>
    <property type="match status" value="1"/>
</dbReference>
<evidence type="ECO:0000256" key="3">
    <source>
        <dbReference type="ARBA" id="ARBA00022679"/>
    </source>
</evidence>
<evidence type="ECO:0000256" key="2">
    <source>
        <dbReference type="ARBA" id="ARBA00012254"/>
    </source>
</evidence>
<proteinExistence type="inferred from homology"/>
<dbReference type="CDD" id="cd08645">
    <property type="entry name" value="FMT_core_GART"/>
    <property type="match status" value="1"/>
</dbReference>
<dbReference type="EC" id="2.1.2.2" evidence="2"/>